<feature type="region of interest" description="Disordered" evidence="1">
    <location>
        <begin position="122"/>
        <end position="148"/>
    </location>
</feature>
<evidence type="ECO:0000313" key="3">
    <source>
        <dbReference type="EMBL" id="VBB18655.1"/>
    </source>
</evidence>
<comment type="caution">
    <text evidence="3">The sequence shown here is derived from an EMBL/GenBank/DDBJ whole genome shotgun (WGS) entry which is preliminary data.</text>
</comment>
<keyword evidence="4" id="KW-1185">Reference proteome</keyword>
<keyword evidence="2" id="KW-1133">Transmembrane helix</keyword>
<name>A0A5K0UAA1_9VIRU</name>
<proteinExistence type="predicted"/>
<feature type="compositionally biased region" description="Low complexity" evidence="1">
    <location>
        <begin position="132"/>
        <end position="147"/>
    </location>
</feature>
<feature type="compositionally biased region" description="Low complexity" evidence="1">
    <location>
        <begin position="39"/>
        <end position="57"/>
    </location>
</feature>
<protein>
    <submittedName>
        <fullName evidence="3">Uncharacterized protein</fullName>
    </submittedName>
</protein>
<feature type="compositionally biased region" description="Polar residues" evidence="1">
    <location>
        <begin position="122"/>
        <end position="131"/>
    </location>
</feature>
<evidence type="ECO:0000313" key="4">
    <source>
        <dbReference type="Proteomes" id="UP000594342"/>
    </source>
</evidence>
<keyword evidence="2" id="KW-0472">Membrane</keyword>
<dbReference type="EMBL" id="UPSH01000001">
    <property type="protein sequence ID" value="VBB18655.1"/>
    <property type="molecule type" value="Genomic_DNA"/>
</dbReference>
<accession>A0A5K0UAA1</accession>
<evidence type="ECO:0000256" key="1">
    <source>
        <dbReference type="SAM" id="MobiDB-lite"/>
    </source>
</evidence>
<sequence length="256" mass="28185">MYKSGNMRSGSSSANRSGNISNITNFTPSTRMQTRSPMSTQTPVRQQTQQRTQQQVQQQTQIISQPMANSSGFIDKSSPSTLQQLGQVLRNNMNSGALSDLNQQQLASQKERLTQFAQMRQLGQQSGQPDLSGQQSSQSNTQQSSQQIPGDLNINATFQPRQLQGVQTSTRDRPQMSLERACVVSNLTKVGDRTVDLPEALGIIDKCIVQKQTTEGFGQIDVCGSSVTNFLMVFLLVAIIYYFLMHRCSDAKPGAV</sequence>
<reference evidence="3 4" key="1">
    <citation type="submission" date="2018-10" db="EMBL/GenBank/DDBJ databases">
        <authorList>
            <consortium name="IHU Genomes"/>
        </authorList>
    </citation>
    <scope>NUCLEOTIDE SEQUENCE [LARGE SCALE GENOMIC DNA]</scope>
    <source>
        <strain evidence="3 4">A1</strain>
    </source>
</reference>
<evidence type="ECO:0000256" key="2">
    <source>
        <dbReference type="SAM" id="Phobius"/>
    </source>
</evidence>
<keyword evidence="2" id="KW-0812">Transmembrane</keyword>
<feature type="transmembrane region" description="Helical" evidence="2">
    <location>
        <begin position="227"/>
        <end position="244"/>
    </location>
</feature>
<feature type="compositionally biased region" description="Polar residues" evidence="1">
    <location>
        <begin position="24"/>
        <end position="38"/>
    </location>
</feature>
<gene>
    <name evidence="3" type="ORF">YASMINEVIRUS_1176</name>
</gene>
<feature type="compositionally biased region" description="Low complexity" evidence="1">
    <location>
        <begin position="1"/>
        <end position="23"/>
    </location>
</feature>
<organism evidence="3 4">
    <name type="scientific">Yasminevirus sp. GU-2018</name>
    <dbReference type="NCBI Taxonomy" id="2420051"/>
    <lineage>
        <taxon>Viruses</taxon>
        <taxon>Varidnaviria</taxon>
        <taxon>Bamfordvirae</taxon>
        <taxon>Nucleocytoviricota</taxon>
        <taxon>Megaviricetes</taxon>
        <taxon>Imitervirales</taxon>
        <taxon>Mimiviridae</taxon>
        <taxon>Klosneuvirinae</taxon>
        <taxon>Yasminevirus</taxon>
        <taxon>Yasminevirus saudimassiliense</taxon>
    </lineage>
</organism>
<feature type="region of interest" description="Disordered" evidence="1">
    <location>
        <begin position="1"/>
        <end position="57"/>
    </location>
</feature>
<dbReference type="Proteomes" id="UP000594342">
    <property type="component" value="Unassembled WGS sequence"/>
</dbReference>